<feature type="compositionally biased region" description="Polar residues" evidence="1">
    <location>
        <begin position="629"/>
        <end position="654"/>
    </location>
</feature>
<dbReference type="HOGENOM" id="CLU_283146_0_0_1"/>
<dbReference type="RefSeq" id="XP_001878190.1">
    <property type="nucleotide sequence ID" value="XM_001878155.1"/>
</dbReference>
<feature type="compositionally biased region" description="Low complexity" evidence="1">
    <location>
        <begin position="712"/>
        <end position="721"/>
    </location>
</feature>
<dbReference type="Gene3D" id="2.130.10.10">
    <property type="entry name" value="YVTN repeat-like/Quinoprotein amine dehydrogenase"/>
    <property type="match status" value="2"/>
</dbReference>
<feature type="compositionally biased region" description="Basic and acidic residues" evidence="1">
    <location>
        <begin position="743"/>
        <end position="755"/>
    </location>
</feature>
<dbReference type="AlphaFoldDB" id="B0D3C1"/>
<dbReference type="STRING" id="486041.B0D3C1"/>
<dbReference type="SUPFAM" id="SSF50978">
    <property type="entry name" value="WD40 repeat-like"/>
    <property type="match status" value="1"/>
</dbReference>
<dbReference type="InterPro" id="IPR001680">
    <property type="entry name" value="WD40_rpt"/>
</dbReference>
<feature type="region of interest" description="Disordered" evidence="1">
    <location>
        <begin position="337"/>
        <end position="367"/>
    </location>
</feature>
<dbReference type="InterPro" id="IPR036322">
    <property type="entry name" value="WD40_repeat_dom_sf"/>
</dbReference>
<name>B0D3C1_LACBS</name>
<feature type="compositionally biased region" description="Polar residues" evidence="1">
    <location>
        <begin position="468"/>
        <end position="485"/>
    </location>
</feature>
<feature type="region of interest" description="Disordered" evidence="1">
    <location>
        <begin position="296"/>
        <end position="321"/>
    </location>
</feature>
<gene>
    <name evidence="2" type="ORF">LACBIDRAFT_293378</name>
</gene>
<feature type="compositionally biased region" description="Polar residues" evidence="1">
    <location>
        <begin position="303"/>
        <end position="313"/>
    </location>
</feature>
<keyword evidence="3" id="KW-1185">Reference proteome</keyword>
<protein>
    <submittedName>
        <fullName evidence="2">Predicted protein</fullName>
    </submittedName>
</protein>
<feature type="region of interest" description="Disordered" evidence="1">
    <location>
        <begin position="388"/>
        <end position="494"/>
    </location>
</feature>
<evidence type="ECO:0000256" key="1">
    <source>
        <dbReference type="SAM" id="MobiDB-lite"/>
    </source>
</evidence>
<feature type="region of interest" description="Disordered" evidence="1">
    <location>
        <begin position="664"/>
        <end position="683"/>
    </location>
</feature>
<proteinExistence type="predicted"/>
<dbReference type="InParanoid" id="B0D3C1"/>
<evidence type="ECO:0000313" key="2">
    <source>
        <dbReference type="EMBL" id="EDR10889.1"/>
    </source>
</evidence>
<feature type="region of interest" description="Disordered" evidence="1">
    <location>
        <begin position="198"/>
        <end position="241"/>
    </location>
</feature>
<dbReference type="KEGG" id="lbc:LACBIDRAFT_293378"/>
<dbReference type="InterPro" id="IPR015943">
    <property type="entry name" value="WD40/YVTN_repeat-like_dom_sf"/>
</dbReference>
<reference evidence="2 3" key="1">
    <citation type="journal article" date="2008" name="Nature">
        <title>The genome of Laccaria bicolor provides insights into mycorrhizal symbiosis.</title>
        <authorList>
            <person name="Martin F."/>
            <person name="Aerts A."/>
            <person name="Ahren D."/>
            <person name="Brun A."/>
            <person name="Danchin E.G.J."/>
            <person name="Duchaussoy F."/>
            <person name="Gibon J."/>
            <person name="Kohler A."/>
            <person name="Lindquist E."/>
            <person name="Pereda V."/>
            <person name="Salamov A."/>
            <person name="Shapiro H.J."/>
            <person name="Wuyts J."/>
            <person name="Blaudez D."/>
            <person name="Buee M."/>
            <person name="Brokstein P."/>
            <person name="Canbaeck B."/>
            <person name="Cohen D."/>
            <person name="Courty P.E."/>
            <person name="Coutinho P.M."/>
            <person name="Delaruelle C."/>
            <person name="Detter J.C."/>
            <person name="Deveau A."/>
            <person name="DiFazio S."/>
            <person name="Duplessis S."/>
            <person name="Fraissinet-Tachet L."/>
            <person name="Lucic E."/>
            <person name="Frey-Klett P."/>
            <person name="Fourrey C."/>
            <person name="Feussner I."/>
            <person name="Gay G."/>
            <person name="Grimwood J."/>
            <person name="Hoegger P.J."/>
            <person name="Jain P."/>
            <person name="Kilaru S."/>
            <person name="Labbe J."/>
            <person name="Lin Y.C."/>
            <person name="Legue V."/>
            <person name="Le Tacon F."/>
            <person name="Marmeisse R."/>
            <person name="Melayah D."/>
            <person name="Montanini B."/>
            <person name="Muratet M."/>
            <person name="Nehls U."/>
            <person name="Niculita-Hirzel H."/>
            <person name="Oudot-Le Secq M.P."/>
            <person name="Peter M."/>
            <person name="Quesneville H."/>
            <person name="Rajashekar B."/>
            <person name="Reich M."/>
            <person name="Rouhier N."/>
            <person name="Schmutz J."/>
            <person name="Yin T."/>
            <person name="Chalot M."/>
            <person name="Henrissat B."/>
            <person name="Kuees U."/>
            <person name="Lucas S."/>
            <person name="Van de Peer Y."/>
            <person name="Podila G.K."/>
            <person name="Polle A."/>
            <person name="Pukkila P.J."/>
            <person name="Richardson P.M."/>
            <person name="Rouze P."/>
            <person name="Sanders I.R."/>
            <person name="Stajich J.E."/>
            <person name="Tunlid A."/>
            <person name="Tuskan G."/>
            <person name="Grigoriev I.V."/>
        </authorList>
    </citation>
    <scope>NUCLEOTIDE SEQUENCE [LARGE SCALE GENOMIC DNA]</scope>
    <source>
        <strain evidence="3">S238N-H82 / ATCC MYA-4686</strain>
    </source>
</reference>
<organism evidence="3">
    <name type="scientific">Laccaria bicolor (strain S238N-H82 / ATCC MYA-4686)</name>
    <name type="common">Bicoloured deceiver</name>
    <name type="synonym">Laccaria laccata var. bicolor</name>
    <dbReference type="NCBI Taxonomy" id="486041"/>
    <lineage>
        <taxon>Eukaryota</taxon>
        <taxon>Fungi</taxon>
        <taxon>Dikarya</taxon>
        <taxon>Basidiomycota</taxon>
        <taxon>Agaricomycotina</taxon>
        <taxon>Agaricomycetes</taxon>
        <taxon>Agaricomycetidae</taxon>
        <taxon>Agaricales</taxon>
        <taxon>Agaricineae</taxon>
        <taxon>Hydnangiaceae</taxon>
        <taxon>Laccaria</taxon>
    </lineage>
</organism>
<sequence length="1120" mass="120114">MEGSSTPEANGASISAAIASILGVKGLRFRPHGSSQKAHVVLRRVVEEDDSSDDGSVTRVVRFSLFAHKRIEVKPGKEILLTVATQDGSFKDTAVVFEGDLPGDESDSIEEEVTPAVKEEEEETYYPPLGHAIPPKMRRAWTKRIEEVISVAPQPAPRISVGVQVERSYESTSIQARQAYLSTSTQTDFLGVSVHTQVDPIPRPQSRTADRNAVQVPKDKYTQTEFERSPSPMELDSPNSSPLVPSAVIPLVEDESLSNFVLPSSSNSCHPILFSADKSIVMKDLQQRDTTIDTVAPSHAIPSPTTIPSSLETSSKRQRQEDEIHCMSIPAILNPTLSSNSDSAVHTVPSGAEAPSKTADGQTSSVKASALKETHKFCQTMKNAVASSSKIASDQPISNPNPPPIMPRGLRTFEALQGLSSRAQEKSPATVLPGSQSSAPSMAKPSEPRVNGGSLPPDPKALAYIVSGPSTNRLGIKPSSNSMIHRSQRAPPSAPKILKQATAAKKPVVVGTGWSAAKTSTGGSSSASVSSSSSSLSSVSSSPPLPTPPPTAHVSRVAVRTASLSQITAYSDSPSPPPPPEGDPPPKPPTPPPSTPPPPVSKWKRVAPDFTPTPNNVGPPAKHLPPASQPTLPATSNLPNSTSGMVNGQRTVSQDVPLKDRISQDFSTPKALPTQTPASSKRDLLTRLFDIPGATPVPPPATSTNTSANGNKVVPTAVPAPLTHPLPPKPVTAIHTGSTYRGTKRDRPISPEPDRKSRRRKRTFKWPTVDSNATISLQGEGNLGVRTIAFSADGSHFALSWYIMEVLVCEGADRTIRIWNNRTRSEIARLSHNAPIMATMWMDGDAGVITLGNDGMVSKWTRSGENHWKWAKILDAGVDDGTGDDPICLAYLKDRLAVSFPHLGVKVWVWCKGTWQPQRSIIRQGVTSIKFIDDGAAIIGGTREGVLWYCEIPNGTLRVYCFLKTRITSLDVSPTGLHLLAGQTTGDAQLVTIRKEEKKGTLDQNYTCKELDGESGNAFGPVFATKGQAILFANIEGCVLVWDRKKGAIVYGLEHDEDDWIQAVASFDGSPGRDGCLLTGTKQGQLSWWSQPVSAPQTTDAWVKVTNHKRSGQRRGRDEL</sequence>
<feature type="compositionally biased region" description="Low complexity" evidence="1">
    <location>
        <begin position="519"/>
        <end position="542"/>
    </location>
</feature>
<evidence type="ECO:0000313" key="3">
    <source>
        <dbReference type="Proteomes" id="UP000001194"/>
    </source>
</evidence>
<accession>B0D3C1</accession>
<dbReference type="EMBL" id="DS547096">
    <property type="protein sequence ID" value="EDR10889.1"/>
    <property type="molecule type" value="Genomic_DNA"/>
</dbReference>
<dbReference type="Proteomes" id="UP000001194">
    <property type="component" value="Unassembled WGS sequence"/>
</dbReference>
<feature type="compositionally biased region" description="Basic and acidic residues" evidence="1">
    <location>
        <begin position="217"/>
        <end position="228"/>
    </location>
</feature>
<dbReference type="GeneID" id="6073660"/>
<dbReference type="SMART" id="SM00320">
    <property type="entry name" value="WD40"/>
    <property type="match status" value="3"/>
</dbReference>
<feature type="region of interest" description="Disordered" evidence="1">
    <location>
        <begin position="692"/>
        <end position="763"/>
    </location>
</feature>
<feature type="compositionally biased region" description="Pro residues" evidence="1">
    <location>
        <begin position="574"/>
        <end position="600"/>
    </location>
</feature>
<dbReference type="OrthoDB" id="3236053at2759"/>
<feature type="region of interest" description="Disordered" evidence="1">
    <location>
        <begin position="516"/>
        <end position="657"/>
    </location>
</feature>